<reference evidence="2" key="1">
    <citation type="submission" date="2022-08" db="EMBL/GenBank/DDBJ databases">
        <title>Multi-unit outbreak of Pandoraea commovens among non-cystic fibrosis intensive care patients from 2019 to 2021 in Berlin, Germany.</title>
        <authorList>
            <person name="Menzel P."/>
        </authorList>
    </citation>
    <scope>NUCLEOTIDE SEQUENCE</scope>
    <source>
        <strain evidence="2">LB-19-202-79</strain>
    </source>
</reference>
<protein>
    <submittedName>
        <fullName evidence="2">Uncharacterized protein</fullName>
    </submittedName>
</protein>
<proteinExistence type="predicted"/>
<dbReference type="EMBL" id="CP102780">
    <property type="protein sequence ID" value="UVA80518.1"/>
    <property type="molecule type" value="Genomic_DNA"/>
</dbReference>
<keyword evidence="1" id="KW-0472">Membrane</keyword>
<feature type="transmembrane region" description="Helical" evidence="1">
    <location>
        <begin position="123"/>
        <end position="143"/>
    </location>
</feature>
<name>A0ABY5QK43_9BURK</name>
<sequence>MNNQASEEQQSKIKAISHLDTLVKLSGLAVFATAAFVYFGYQVTRSYFQSIGAPWALDLLTTNALILSALPLTGSFLFAIIAGLIWAKRCPKRSWIIGFTVICLAIAAVAISVVIFFEKARVVTVAGQTFFFAYALAISGASAEVAHDLNNGKGFSSSVISTVYYFSFFVIFLAPINYGQILARIDCDWTSSPLAVIPLQDAPNEQWRLVRVLADKALLVRLTPQEVDREFRIVATDKVRAHYTKFAFSK</sequence>
<evidence type="ECO:0000313" key="2">
    <source>
        <dbReference type="EMBL" id="UVA80518.1"/>
    </source>
</evidence>
<dbReference type="Proteomes" id="UP001058980">
    <property type="component" value="Chromosome"/>
</dbReference>
<dbReference type="SUPFAM" id="SSF103473">
    <property type="entry name" value="MFS general substrate transporter"/>
    <property type="match status" value="1"/>
</dbReference>
<dbReference type="InterPro" id="IPR036259">
    <property type="entry name" value="MFS_trans_sf"/>
</dbReference>
<feature type="transmembrane region" description="Helical" evidence="1">
    <location>
        <begin position="155"/>
        <end position="178"/>
    </location>
</feature>
<keyword evidence="1" id="KW-1133">Transmembrane helix</keyword>
<gene>
    <name evidence="2" type="ORF">NTU39_05715</name>
</gene>
<organism evidence="2 3">
    <name type="scientific">Pandoraea commovens</name>
    <dbReference type="NCBI Taxonomy" id="2508289"/>
    <lineage>
        <taxon>Bacteria</taxon>
        <taxon>Pseudomonadati</taxon>
        <taxon>Pseudomonadota</taxon>
        <taxon>Betaproteobacteria</taxon>
        <taxon>Burkholderiales</taxon>
        <taxon>Burkholderiaceae</taxon>
        <taxon>Pandoraea</taxon>
    </lineage>
</organism>
<feature type="transmembrane region" description="Helical" evidence="1">
    <location>
        <begin position="64"/>
        <end position="87"/>
    </location>
</feature>
<keyword evidence="1" id="KW-0812">Transmembrane</keyword>
<evidence type="ECO:0000256" key="1">
    <source>
        <dbReference type="SAM" id="Phobius"/>
    </source>
</evidence>
<accession>A0ABY5QK43</accession>
<keyword evidence="3" id="KW-1185">Reference proteome</keyword>
<evidence type="ECO:0000313" key="3">
    <source>
        <dbReference type="Proteomes" id="UP001058980"/>
    </source>
</evidence>
<feature type="transmembrane region" description="Helical" evidence="1">
    <location>
        <begin position="21"/>
        <end position="41"/>
    </location>
</feature>
<dbReference type="RefSeq" id="WP_257959450.1">
    <property type="nucleotide sequence ID" value="NZ_CP102780.1"/>
</dbReference>
<feature type="transmembrane region" description="Helical" evidence="1">
    <location>
        <begin position="94"/>
        <end position="117"/>
    </location>
</feature>